<dbReference type="GO" id="GO:0005874">
    <property type="term" value="C:microtubule"/>
    <property type="evidence" value="ECO:0007669"/>
    <property type="project" value="UniProtKB-KW"/>
</dbReference>
<evidence type="ECO:0000256" key="5">
    <source>
        <dbReference type="ARBA" id="ARBA00022701"/>
    </source>
</evidence>
<comment type="similarity">
    <text evidence="2">Belongs to the MAPRE family.</text>
</comment>
<dbReference type="EMBL" id="CH940664">
    <property type="protein sequence ID" value="KRF80852.1"/>
    <property type="molecule type" value="Genomic_DNA"/>
</dbReference>
<dbReference type="GO" id="GO:0051301">
    <property type="term" value="P:cell division"/>
    <property type="evidence" value="ECO:0007669"/>
    <property type="project" value="UniProtKB-KW"/>
</dbReference>
<keyword evidence="8" id="KW-0131">Cell cycle</keyword>
<dbReference type="Gene3D" id="1.10.418.10">
    <property type="entry name" value="Calponin-like domain"/>
    <property type="match status" value="1"/>
</dbReference>
<feature type="compositionally biased region" description="Low complexity" evidence="9">
    <location>
        <begin position="193"/>
        <end position="208"/>
    </location>
</feature>
<comment type="subcellular location">
    <subcellularLocation>
        <location evidence="1">Cytoplasm</location>
        <location evidence="1">Cytoskeleton</location>
    </subcellularLocation>
</comment>
<feature type="compositionally biased region" description="Polar residues" evidence="9">
    <location>
        <begin position="250"/>
        <end position="352"/>
    </location>
</feature>
<gene>
    <name evidence="11" type="primary">Dvir\GJ14795</name>
    <name evidence="11" type="ORF">Dvir_GJ14795</name>
</gene>
<evidence type="ECO:0000259" key="10">
    <source>
        <dbReference type="PROSITE" id="PS50021"/>
    </source>
</evidence>
<dbReference type="PANTHER" id="PTHR10623">
    <property type="entry name" value="MICROTUBULE-ASSOCIATED PROTEIN RP/EB FAMILY MEMBER"/>
    <property type="match status" value="1"/>
</dbReference>
<evidence type="ECO:0000256" key="6">
    <source>
        <dbReference type="ARBA" id="ARBA00022776"/>
    </source>
</evidence>
<dbReference type="PROSITE" id="PS50021">
    <property type="entry name" value="CH"/>
    <property type="match status" value="1"/>
</dbReference>
<proteinExistence type="inferred from homology"/>
<name>A0A0Q9WHR2_DROVI</name>
<dbReference type="OrthoDB" id="2119228at2759"/>
<evidence type="ECO:0000256" key="4">
    <source>
        <dbReference type="ARBA" id="ARBA00022618"/>
    </source>
</evidence>
<keyword evidence="5" id="KW-0493">Microtubule</keyword>
<feature type="domain" description="Calponin-homology (CH)" evidence="10">
    <location>
        <begin position="31"/>
        <end position="133"/>
    </location>
</feature>
<sequence>MNKAFSSSLIQDMAPSRRRAINVVATRNSKQWSRNEIISWINETLDTDVEKIEDLCTGAAYCSLMDILFADLVKMRKVKFVCNQPTEYIENFRVLQQSFNEVHVNTPINIEQLVKGRFQDNYAFAIWFRLFYESNFQRTPDGYDPRAARANMPIAIGQASLYPTAVRARSASPCTHHEPRQLTRSKTMVLHGSQSQSSACSDSTPSTPKSDAVTSKAQPVTARVQPGISRARRGSARAQAGTSRELAGTTKVQPTASTSRALASTPKVQPATSRVQPGTSRVQPATSRVQPATSRVQPATSRVQPGTSRVQPATSRVQPATSRVQPATSRVQPATSRTQPATSIAQFSSSTAQSQLDSKTQVLAPQIKNLPYLILPIPDSLTPRGNLTFIVDRALEPAEEKKEKTEPKETTTTSKFFRWFEMFMSKKSQGNNGKS</sequence>
<dbReference type="GO" id="GO:0008017">
    <property type="term" value="F:microtubule binding"/>
    <property type="evidence" value="ECO:0007669"/>
    <property type="project" value="InterPro"/>
</dbReference>
<protein>
    <submittedName>
        <fullName evidence="11">Uncharacterized protein, isoform B</fullName>
    </submittedName>
</protein>
<keyword evidence="7" id="KW-0206">Cytoskeleton</keyword>
<dbReference type="InParanoid" id="A0A0Q9WHR2"/>
<dbReference type="eggNOG" id="KOG3000">
    <property type="taxonomic scope" value="Eukaryota"/>
</dbReference>
<keyword evidence="4" id="KW-0132">Cell division</keyword>
<dbReference type="Pfam" id="PF00307">
    <property type="entry name" value="CH"/>
    <property type="match status" value="1"/>
</dbReference>
<dbReference type="InterPro" id="IPR001715">
    <property type="entry name" value="CH_dom"/>
</dbReference>
<keyword evidence="12" id="KW-1185">Reference proteome</keyword>
<evidence type="ECO:0000256" key="9">
    <source>
        <dbReference type="SAM" id="MobiDB-lite"/>
    </source>
</evidence>
<dbReference type="InterPro" id="IPR036872">
    <property type="entry name" value="CH_dom_sf"/>
</dbReference>
<dbReference type="STRING" id="7244.A0A0Q9WHR2"/>
<accession>A0A0Q9WHR2</accession>
<keyword evidence="3" id="KW-0963">Cytoplasm</keyword>
<evidence type="ECO:0000313" key="12">
    <source>
        <dbReference type="Proteomes" id="UP000008792"/>
    </source>
</evidence>
<dbReference type="AlphaFoldDB" id="A0A0Q9WHR2"/>
<evidence type="ECO:0000313" key="11">
    <source>
        <dbReference type="EMBL" id="KRF80852.1"/>
    </source>
</evidence>
<evidence type="ECO:0000256" key="1">
    <source>
        <dbReference type="ARBA" id="ARBA00004245"/>
    </source>
</evidence>
<reference evidence="11 12" key="1">
    <citation type="journal article" date="2007" name="Nature">
        <title>Evolution of genes and genomes on the Drosophila phylogeny.</title>
        <authorList>
            <consortium name="Drosophila 12 Genomes Consortium"/>
            <person name="Clark A.G."/>
            <person name="Eisen M.B."/>
            <person name="Smith D.R."/>
            <person name="Bergman C.M."/>
            <person name="Oliver B."/>
            <person name="Markow T.A."/>
            <person name="Kaufman T.C."/>
            <person name="Kellis M."/>
            <person name="Gelbart W."/>
            <person name="Iyer V.N."/>
            <person name="Pollard D.A."/>
            <person name="Sackton T.B."/>
            <person name="Larracuente A.M."/>
            <person name="Singh N.D."/>
            <person name="Abad J.P."/>
            <person name="Abt D.N."/>
            <person name="Adryan B."/>
            <person name="Aguade M."/>
            <person name="Akashi H."/>
            <person name="Anderson W.W."/>
            <person name="Aquadro C.F."/>
            <person name="Ardell D.H."/>
            <person name="Arguello R."/>
            <person name="Artieri C.G."/>
            <person name="Barbash D.A."/>
            <person name="Barker D."/>
            <person name="Barsanti P."/>
            <person name="Batterham P."/>
            <person name="Batzoglou S."/>
            <person name="Begun D."/>
            <person name="Bhutkar A."/>
            <person name="Blanco E."/>
            <person name="Bosak S.A."/>
            <person name="Bradley R.K."/>
            <person name="Brand A.D."/>
            <person name="Brent M.R."/>
            <person name="Brooks A.N."/>
            <person name="Brown R.H."/>
            <person name="Butlin R.K."/>
            <person name="Caggese C."/>
            <person name="Calvi B.R."/>
            <person name="Bernardo de Carvalho A."/>
            <person name="Caspi A."/>
            <person name="Castrezana S."/>
            <person name="Celniker S.E."/>
            <person name="Chang J.L."/>
            <person name="Chapple C."/>
            <person name="Chatterji S."/>
            <person name="Chinwalla A."/>
            <person name="Civetta A."/>
            <person name="Clifton S.W."/>
            <person name="Comeron J.M."/>
            <person name="Costello J.C."/>
            <person name="Coyne J.A."/>
            <person name="Daub J."/>
            <person name="David R.G."/>
            <person name="Delcher A.L."/>
            <person name="Delehaunty K."/>
            <person name="Do C.B."/>
            <person name="Ebling H."/>
            <person name="Edwards K."/>
            <person name="Eickbush T."/>
            <person name="Evans J.D."/>
            <person name="Filipski A."/>
            <person name="Findeiss S."/>
            <person name="Freyhult E."/>
            <person name="Fulton L."/>
            <person name="Fulton R."/>
            <person name="Garcia A.C."/>
            <person name="Gardiner A."/>
            <person name="Garfield D.A."/>
            <person name="Garvin B.E."/>
            <person name="Gibson G."/>
            <person name="Gilbert D."/>
            <person name="Gnerre S."/>
            <person name="Godfrey J."/>
            <person name="Good R."/>
            <person name="Gotea V."/>
            <person name="Gravely B."/>
            <person name="Greenberg A.J."/>
            <person name="Griffiths-Jones S."/>
            <person name="Gross S."/>
            <person name="Guigo R."/>
            <person name="Gustafson E.A."/>
            <person name="Haerty W."/>
            <person name="Hahn M.W."/>
            <person name="Halligan D.L."/>
            <person name="Halpern A.L."/>
            <person name="Halter G.M."/>
            <person name="Han M.V."/>
            <person name="Heger A."/>
            <person name="Hillier L."/>
            <person name="Hinrichs A.S."/>
            <person name="Holmes I."/>
            <person name="Hoskins R.A."/>
            <person name="Hubisz M.J."/>
            <person name="Hultmark D."/>
            <person name="Huntley M.A."/>
            <person name="Jaffe D.B."/>
            <person name="Jagadeeshan S."/>
            <person name="Jeck W.R."/>
            <person name="Johnson J."/>
            <person name="Jones C.D."/>
            <person name="Jordan W.C."/>
            <person name="Karpen G.H."/>
            <person name="Kataoka E."/>
            <person name="Keightley P.D."/>
            <person name="Kheradpour P."/>
            <person name="Kirkness E.F."/>
            <person name="Koerich L.B."/>
            <person name="Kristiansen K."/>
            <person name="Kudrna D."/>
            <person name="Kulathinal R.J."/>
            <person name="Kumar S."/>
            <person name="Kwok R."/>
            <person name="Lander E."/>
            <person name="Langley C.H."/>
            <person name="Lapoint R."/>
            <person name="Lazzaro B.P."/>
            <person name="Lee S.J."/>
            <person name="Levesque L."/>
            <person name="Li R."/>
            <person name="Lin C.F."/>
            <person name="Lin M.F."/>
            <person name="Lindblad-Toh K."/>
            <person name="Llopart A."/>
            <person name="Long M."/>
            <person name="Low L."/>
            <person name="Lozovsky E."/>
            <person name="Lu J."/>
            <person name="Luo M."/>
            <person name="Machado C.A."/>
            <person name="Makalowski W."/>
            <person name="Marzo M."/>
            <person name="Matsuda M."/>
            <person name="Matzkin L."/>
            <person name="McAllister B."/>
            <person name="McBride C.S."/>
            <person name="McKernan B."/>
            <person name="McKernan K."/>
            <person name="Mendez-Lago M."/>
            <person name="Minx P."/>
            <person name="Mollenhauer M.U."/>
            <person name="Montooth K."/>
            <person name="Mount S.M."/>
            <person name="Mu X."/>
            <person name="Myers E."/>
            <person name="Negre B."/>
            <person name="Newfeld S."/>
            <person name="Nielsen R."/>
            <person name="Noor M.A."/>
            <person name="O'Grady P."/>
            <person name="Pachter L."/>
            <person name="Papaceit M."/>
            <person name="Parisi M.J."/>
            <person name="Parisi M."/>
            <person name="Parts L."/>
            <person name="Pedersen J.S."/>
            <person name="Pesole G."/>
            <person name="Phillippy A.M."/>
            <person name="Ponting C.P."/>
            <person name="Pop M."/>
            <person name="Porcelli D."/>
            <person name="Powell J.R."/>
            <person name="Prohaska S."/>
            <person name="Pruitt K."/>
            <person name="Puig M."/>
            <person name="Quesneville H."/>
            <person name="Ram K.R."/>
            <person name="Rand D."/>
            <person name="Rasmussen M.D."/>
            <person name="Reed L.K."/>
            <person name="Reenan R."/>
            <person name="Reily A."/>
            <person name="Remington K.A."/>
            <person name="Rieger T.T."/>
            <person name="Ritchie M.G."/>
            <person name="Robin C."/>
            <person name="Rogers Y.H."/>
            <person name="Rohde C."/>
            <person name="Rozas J."/>
            <person name="Rubenfield M.J."/>
            <person name="Ruiz A."/>
            <person name="Russo S."/>
            <person name="Salzberg S.L."/>
            <person name="Sanchez-Gracia A."/>
            <person name="Saranga D.J."/>
            <person name="Sato H."/>
            <person name="Schaeffer S.W."/>
            <person name="Schatz M.C."/>
            <person name="Schlenke T."/>
            <person name="Schwartz R."/>
            <person name="Segarra C."/>
            <person name="Singh R.S."/>
            <person name="Sirot L."/>
            <person name="Sirota M."/>
            <person name="Sisneros N.B."/>
            <person name="Smith C.D."/>
            <person name="Smith T.F."/>
            <person name="Spieth J."/>
            <person name="Stage D.E."/>
            <person name="Stark A."/>
            <person name="Stephan W."/>
            <person name="Strausberg R.L."/>
            <person name="Strempel S."/>
            <person name="Sturgill D."/>
            <person name="Sutton G."/>
            <person name="Sutton G.G."/>
            <person name="Tao W."/>
            <person name="Teichmann S."/>
            <person name="Tobari Y.N."/>
            <person name="Tomimura Y."/>
            <person name="Tsolas J.M."/>
            <person name="Valente V.L."/>
            <person name="Venter E."/>
            <person name="Venter J.C."/>
            <person name="Vicario S."/>
            <person name="Vieira F.G."/>
            <person name="Vilella A.J."/>
            <person name="Villasante A."/>
            <person name="Walenz B."/>
            <person name="Wang J."/>
            <person name="Wasserman M."/>
            <person name="Watts T."/>
            <person name="Wilson D."/>
            <person name="Wilson R.K."/>
            <person name="Wing R.A."/>
            <person name="Wolfner M.F."/>
            <person name="Wong A."/>
            <person name="Wong G.K."/>
            <person name="Wu C.I."/>
            <person name="Wu G."/>
            <person name="Yamamoto D."/>
            <person name="Yang H.P."/>
            <person name="Yang S.P."/>
            <person name="Yorke J.A."/>
            <person name="Yoshida K."/>
            <person name="Zdobnov E."/>
            <person name="Zhang P."/>
            <person name="Zhang Y."/>
            <person name="Zimin A.V."/>
            <person name="Baldwin J."/>
            <person name="Abdouelleil A."/>
            <person name="Abdulkadir J."/>
            <person name="Abebe A."/>
            <person name="Abera B."/>
            <person name="Abreu J."/>
            <person name="Acer S.C."/>
            <person name="Aftuck L."/>
            <person name="Alexander A."/>
            <person name="An P."/>
            <person name="Anderson E."/>
            <person name="Anderson S."/>
            <person name="Arachi H."/>
            <person name="Azer M."/>
            <person name="Bachantsang P."/>
            <person name="Barry A."/>
            <person name="Bayul T."/>
            <person name="Berlin A."/>
            <person name="Bessette D."/>
            <person name="Bloom T."/>
            <person name="Blye J."/>
            <person name="Boguslavskiy L."/>
            <person name="Bonnet C."/>
            <person name="Boukhgalter B."/>
            <person name="Bourzgui I."/>
            <person name="Brown A."/>
            <person name="Cahill P."/>
            <person name="Channer S."/>
            <person name="Cheshatsang Y."/>
            <person name="Chuda L."/>
            <person name="Citroen M."/>
            <person name="Collymore A."/>
            <person name="Cooke P."/>
            <person name="Costello M."/>
            <person name="D'Aco K."/>
            <person name="Daza R."/>
            <person name="De Haan G."/>
            <person name="DeGray S."/>
            <person name="DeMaso C."/>
            <person name="Dhargay N."/>
            <person name="Dooley K."/>
            <person name="Dooley E."/>
            <person name="Doricent M."/>
            <person name="Dorje P."/>
            <person name="Dorjee K."/>
            <person name="Dupes A."/>
            <person name="Elong R."/>
            <person name="Falk J."/>
            <person name="Farina A."/>
            <person name="Faro S."/>
            <person name="Ferguson D."/>
            <person name="Fisher S."/>
            <person name="Foley C.D."/>
            <person name="Franke A."/>
            <person name="Friedrich D."/>
            <person name="Gadbois L."/>
            <person name="Gearin G."/>
            <person name="Gearin C.R."/>
            <person name="Giannoukos G."/>
            <person name="Goode T."/>
            <person name="Graham J."/>
            <person name="Grandbois E."/>
            <person name="Grewal S."/>
            <person name="Gyaltsen K."/>
            <person name="Hafez N."/>
            <person name="Hagos B."/>
            <person name="Hall J."/>
            <person name="Henson C."/>
            <person name="Hollinger A."/>
            <person name="Honan T."/>
            <person name="Huard M.D."/>
            <person name="Hughes L."/>
            <person name="Hurhula B."/>
            <person name="Husby M.E."/>
            <person name="Kamat A."/>
            <person name="Kanga B."/>
            <person name="Kashin S."/>
            <person name="Khazanovich D."/>
            <person name="Kisner P."/>
            <person name="Lance K."/>
            <person name="Lara M."/>
            <person name="Lee W."/>
            <person name="Lennon N."/>
            <person name="Letendre F."/>
            <person name="LeVine R."/>
            <person name="Lipovsky A."/>
            <person name="Liu X."/>
            <person name="Liu J."/>
            <person name="Liu S."/>
            <person name="Lokyitsang T."/>
            <person name="Lokyitsang Y."/>
            <person name="Lubonja R."/>
            <person name="Lui A."/>
            <person name="MacDonald P."/>
            <person name="Magnisalis V."/>
            <person name="Maru K."/>
            <person name="Matthews C."/>
            <person name="McCusker W."/>
            <person name="McDonough S."/>
            <person name="Mehta T."/>
            <person name="Meldrim J."/>
            <person name="Meneus L."/>
            <person name="Mihai O."/>
            <person name="Mihalev A."/>
            <person name="Mihova T."/>
            <person name="Mittelman R."/>
            <person name="Mlenga V."/>
            <person name="Montmayeur A."/>
            <person name="Mulrain L."/>
            <person name="Navidi A."/>
            <person name="Naylor J."/>
            <person name="Negash T."/>
            <person name="Nguyen T."/>
            <person name="Nguyen N."/>
            <person name="Nicol R."/>
            <person name="Norbu C."/>
            <person name="Norbu N."/>
            <person name="Novod N."/>
            <person name="O'Neill B."/>
            <person name="Osman S."/>
            <person name="Markiewicz E."/>
            <person name="Oyono O.L."/>
            <person name="Patti C."/>
            <person name="Phunkhang P."/>
            <person name="Pierre F."/>
            <person name="Priest M."/>
            <person name="Raghuraman S."/>
            <person name="Rege F."/>
            <person name="Reyes R."/>
            <person name="Rise C."/>
            <person name="Rogov P."/>
            <person name="Ross K."/>
            <person name="Ryan E."/>
            <person name="Settipalli S."/>
            <person name="Shea T."/>
            <person name="Sherpa N."/>
            <person name="Shi L."/>
            <person name="Shih D."/>
            <person name="Sparrow T."/>
            <person name="Spaulding J."/>
            <person name="Stalker J."/>
            <person name="Stange-Thomann N."/>
            <person name="Stavropoulos S."/>
            <person name="Stone C."/>
            <person name="Strader C."/>
            <person name="Tesfaye S."/>
            <person name="Thomson T."/>
            <person name="Thoulutsang Y."/>
            <person name="Thoulutsang D."/>
            <person name="Topham K."/>
            <person name="Topping I."/>
            <person name="Tsamla T."/>
            <person name="Vassiliev H."/>
            <person name="Vo A."/>
            <person name="Wangchuk T."/>
            <person name="Wangdi T."/>
            <person name="Weiand M."/>
            <person name="Wilkinson J."/>
            <person name="Wilson A."/>
            <person name="Yadav S."/>
            <person name="Young G."/>
            <person name="Yu Q."/>
            <person name="Zembek L."/>
            <person name="Zhong D."/>
            <person name="Zimmer A."/>
            <person name="Zwirko Z."/>
            <person name="Jaffe D.B."/>
            <person name="Alvarez P."/>
            <person name="Brockman W."/>
            <person name="Butler J."/>
            <person name="Chin C."/>
            <person name="Gnerre S."/>
            <person name="Grabherr M."/>
            <person name="Kleber M."/>
            <person name="Mauceli E."/>
            <person name="MacCallum I."/>
        </authorList>
    </citation>
    <scope>NUCLEOTIDE SEQUENCE [LARGE SCALE GENOMIC DNA]</scope>
    <source>
        <strain evidence="12">Tucson 15010-1051.87</strain>
    </source>
</reference>
<dbReference type="InterPro" id="IPR027328">
    <property type="entry name" value="MAPRE"/>
</dbReference>
<evidence type="ECO:0000256" key="8">
    <source>
        <dbReference type="ARBA" id="ARBA00023306"/>
    </source>
</evidence>
<evidence type="ECO:0000256" key="7">
    <source>
        <dbReference type="ARBA" id="ARBA00023212"/>
    </source>
</evidence>
<dbReference type="SUPFAM" id="SSF47576">
    <property type="entry name" value="Calponin-homology domain, CH-domain"/>
    <property type="match status" value="1"/>
</dbReference>
<dbReference type="SMR" id="A0A0Q9WHR2"/>
<organism evidence="11 12">
    <name type="scientific">Drosophila virilis</name>
    <name type="common">Fruit fly</name>
    <dbReference type="NCBI Taxonomy" id="7244"/>
    <lineage>
        <taxon>Eukaryota</taxon>
        <taxon>Metazoa</taxon>
        <taxon>Ecdysozoa</taxon>
        <taxon>Arthropoda</taxon>
        <taxon>Hexapoda</taxon>
        <taxon>Insecta</taxon>
        <taxon>Pterygota</taxon>
        <taxon>Neoptera</taxon>
        <taxon>Endopterygota</taxon>
        <taxon>Diptera</taxon>
        <taxon>Brachycera</taxon>
        <taxon>Muscomorpha</taxon>
        <taxon>Ephydroidea</taxon>
        <taxon>Drosophilidae</taxon>
        <taxon>Drosophila</taxon>
    </lineage>
</organism>
<evidence type="ECO:0000256" key="2">
    <source>
        <dbReference type="ARBA" id="ARBA00010729"/>
    </source>
</evidence>
<dbReference type="FunFam" id="1.10.418.10:FF:000028">
    <property type="entry name" value="RP/EB family microtubule-associated protein"/>
    <property type="match status" value="1"/>
</dbReference>
<feature type="region of interest" description="Disordered" evidence="9">
    <location>
        <begin position="167"/>
        <end position="352"/>
    </location>
</feature>
<evidence type="ECO:0000256" key="3">
    <source>
        <dbReference type="ARBA" id="ARBA00022490"/>
    </source>
</evidence>
<dbReference type="Proteomes" id="UP000008792">
    <property type="component" value="Unassembled WGS sequence"/>
</dbReference>
<keyword evidence="6" id="KW-0498">Mitosis</keyword>